<organism evidence="8 9">
    <name type="scientific">Ceratopteris richardii</name>
    <name type="common">Triangle waterfern</name>
    <dbReference type="NCBI Taxonomy" id="49495"/>
    <lineage>
        <taxon>Eukaryota</taxon>
        <taxon>Viridiplantae</taxon>
        <taxon>Streptophyta</taxon>
        <taxon>Embryophyta</taxon>
        <taxon>Tracheophyta</taxon>
        <taxon>Polypodiopsida</taxon>
        <taxon>Polypodiidae</taxon>
        <taxon>Polypodiales</taxon>
        <taxon>Pteridineae</taxon>
        <taxon>Pteridaceae</taxon>
        <taxon>Parkerioideae</taxon>
        <taxon>Ceratopteris</taxon>
    </lineage>
</organism>
<keyword evidence="4" id="KW-0539">Nucleus</keyword>
<feature type="domain" description="PARP catalytic" evidence="7">
    <location>
        <begin position="166"/>
        <end position="391"/>
    </location>
</feature>
<evidence type="ECO:0000256" key="4">
    <source>
        <dbReference type="ARBA" id="ARBA00023242"/>
    </source>
</evidence>
<dbReference type="EMBL" id="CM035420">
    <property type="protein sequence ID" value="KAH7404230.1"/>
    <property type="molecule type" value="Genomic_DNA"/>
</dbReference>
<dbReference type="Pfam" id="PF12174">
    <property type="entry name" value="RST"/>
    <property type="match status" value="1"/>
</dbReference>
<sequence length="512" mass="57253">MEVGAVHSDGYRKRKLENGMHELPYQHREVKIEEDINSFVEHKLGKLCRFWFICNKKWEPYPDAISAAIRISFTAHQKRVQFSISDQLCVIDFPHMMQLNIKTGYIRSIAWVDCSGKFVRPAKCVEGLSRHWRSLLRNKTQEASSAVISEISASPQQSYSFHSKANSFQESGLLVSLELPNSVSLVESKDQDYFLIREKFITGLGSFADTTSVYGIHRCLYEGKSAQERLETFERQGPAVKSLRGDANICYAWHGASKERIVGIVSQGFDQSRRQSNGSVYDPGIYLSPEGNVFLSAMYSDADEQGIQYILLCKMIKGKMEQLPKGGEKFSPSTEDYDTGVDDLRQPSQYVVQSTKTNTHVLPIFIITFKLSTCWQSLLLAMQRASDSSVPCCLSCKQPPSTTRHSAMDLRKASHLEAQGDACVQPTASRAEPYSSGIPFQHLLSKLKQTVDPCGSLALQKLHAEFEAGRLPRKILVNMIRAVAGDALLLECLSGGRMNLNGEFVAEYSTGD</sequence>
<keyword evidence="9" id="KW-1185">Reference proteome</keyword>
<dbReference type="InterPro" id="IPR044964">
    <property type="entry name" value="RCD1/SRO1-5"/>
</dbReference>
<proteinExistence type="predicted"/>
<keyword evidence="5" id="KW-0328">Glycosyltransferase</keyword>
<dbReference type="PROSITE" id="PS50918">
    <property type="entry name" value="WWE"/>
    <property type="match status" value="1"/>
</dbReference>
<dbReference type="SUPFAM" id="SSF56399">
    <property type="entry name" value="ADP-ribosylation"/>
    <property type="match status" value="1"/>
</dbReference>
<comment type="caution">
    <text evidence="8">The sequence shown here is derived from an EMBL/GenBank/DDBJ whole genome shotgun (WGS) entry which is preliminary data.</text>
</comment>
<dbReference type="GO" id="GO:0003950">
    <property type="term" value="F:NAD+ poly-ADP-ribosyltransferase activity"/>
    <property type="evidence" value="ECO:0007669"/>
    <property type="project" value="UniProtKB-UniRule"/>
</dbReference>
<dbReference type="PANTHER" id="PTHR32263">
    <property type="entry name" value="INACTIVE POLY [ADP-RIBOSE] POLYMERASE SRO4-RELATED"/>
    <property type="match status" value="1"/>
</dbReference>
<keyword evidence="5" id="KW-0808">Transferase</keyword>
<dbReference type="PROSITE" id="PS51059">
    <property type="entry name" value="PARP_CATALYTIC"/>
    <property type="match status" value="1"/>
</dbReference>
<evidence type="ECO:0000313" key="9">
    <source>
        <dbReference type="Proteomes" id="UP000825935"/>
    </source>
</evidence>
<evidence type="ECO:0000313" key="8">
    <source>
        <dbReference type="EMBL" id="KAH7404230.1"/>
    </source>
</evidence>
<evidence type="ECO:0000256" key="3">
    <source>
        <dbReference type="ARBA" id="ARBA00023016"/>
    </source>
</evidence>
<dbReference type="Pfam" id="PF00644">
    <property type="entry name" value="PARP"/>
    <property type="match status" value="1"/>
</dbReference>
<dbReference type="InterPro" id="IPR012317">
    <property type="entry name" value="Poly(ADP-ribose)pol_cat_dom"/>
</dbReference>
<dbReference type="OrthoDB" id="6133115at2759"/>
<dbReference type="Proteomes" id="UP000825935">
    <property type="component" value="Chromosome 15"/>
</dbReference>
<reference evidence="8" key="1">
    <citation type="submission" date="2021-08" db="EMBL/GenBank/DDBJ databases">
        <title>WGS assembly of Ceratopteris richardii.</title>
        <authorList>
            <person name="Marchant D.B."/>
            <person name="Chen G."/>
            <person name="Jenkins J."/>
            <person name="Shu S."/>
            <person name="Leebens-Mack J."/>
            <person name="Grimwood J."/>
            <person name="Schmutz J."/>
            <person name="Soltis P."/>
            <person name="Soltis D."/>
            <person name="Chen Z.-H."/>
        </authorList>
    </citation>
    <scope>NUCLEOTIDE SEQUENCE</scope>
    <source>
        <strain evidence="8">Whitten #5841</strain>
        <tissue evidence="8">Leaf</tissue>
    </source>
</reference>
<evidence type="ECO:0000256" key="5">
    <source>
        <dbReference type="RuleBase" id="RU362114"/>
    </source>
</evidence>
<protein>
    <recommendedName>
        <fullName evidence="5">Poly [ADP-ribose] polymerase</fullName>
        <shortName evidence="5">PARP</shortName>
        <ecNumber evidence="5">2.4.2.-</ecNumber>
    </recommendedName>
</protein>
<evidence type="ECO:0000256" key="2">
    <source>
        <dbReference type="ARBA" id="ARBA00022473"/>
    </source>
</evidence>
<dbReference type="SUPFAM" id="SSF117839">
    <property type="entry name" value="WWE domain"/>
    <property type="match status" value="1"/>
</dbReference>
<dbReference type="GO" id="GO:0005634">
    <property type="term" value="C:nucleus"/>
    <property type="evidence" value="ECO:0007669"/>
    <property type="project" value="UniProtKB-SubCell"/>
</dbReference>
<evidence type="ECO:0000256" key="1">
    <source>
        <dbReference type="ARBA" id="ARBA00004123"/>
    </source>
</evidence>
<gene>
    <name evidence="8" type="ORF">KP509_15G016700</name>
</gene>
<dbReference type="InterPro" id="IPR037197">
    <property type="entry name" value="WWE_dom_sf"/>
</dbReference>
<dbReference type="EC" id="2.4.2.-" evidence="5"/>
<evidence type="ECO:0000259" key="7">
    <source>
        <dbReference type="PROSITE" id="PS51059"/>
    </source>
</evidence>
<dbReference type="InterPro" id="IPR057823">
    <property type="entry name" value="WWE_RCD1"/>
</dbReference>
<dbReference type="Pfam" id="PF23467">
    <property type="entry name" value="WWE_5"/>
    <property type="match status" value="1"/>
</dbReference>
<feature type="domain" description="WWE" evidence="6">
    <location>
        <begin position="35"/>
        <end position="111"/>
    </location>
</feature>
<keyword evidence="2" id="KW-0217">Developmental protein</keyword>
<keyword evidence="5" id="KW-0520">NAD</keyword>
<keyword evidence="3" id="KW-0346">Stress response</keyword>
<dbReference type="PANTHER" id="PTHR32263:SF12">
    <property type="entry name" value="INACTIVE POLY [ADP-RIBOSE] POLYMERASE SRO4-RELATED"/>
    <property type="match status" value="1"/>
</dbReference>
<dbReference type="Gene3D" id="3.90.228.10">
    <property type="match status" value="1"/>
</dbReference>
<dbReference type="InterPro" id="IPR022003">
    <property type="entry name" value="RST"/>
</dbReference>
<accession>A0A8T2T517</accession>
<evidence type="ECO:0000259" key="6">
    <source>
        <dbReference type="PROSITE" id="PS50918"/>
    </source>
</evidence>
<dbReference type="AlphaFoldDB" id="A0A8T2T517"/>
<dbReference type="Gene3D" id="3.30.720.50">
    <property type="match status" value="1"/>
</dbReference>
<comment type="subcellular location">
    <subcellularLocation>
        <location evidence="1">Nucleus</location>
    </subcellularLocation>
</comment>
<name>A0A8T2T517_CERRI</name>
<dbReference type="InterPro" id="IPR004170">
    <property type="entry name" value="WWE_dom"/>
</dbReference>